<dbReference type="RefSeq" id="XP_031007851.1">
    <property type="nucleotide sequence ID" value="XM_031147434.1"/>
</dbReference>
<keyword evidence="3" id="KW-1185">Reference proteome</keyword>
<evidence type="ECO:0000313" key="2">
    <source>
        <dbReference type="EMBL" id="TVY29063.1"/>
    </source>
</evidence>
<feature type="region of interest" description="Disordered" evidence="1">
    <location>
        <begin position="256"/>
        <end position="278"/>
    </location>
</feature>
<dbReference type="GeneID" id="41982656"/>
<feature type="region of interest" description="Disordered" evidence="1">
    <location>
        <begin position="1"/>
        <end position="29"/>
    </location>
</feature>
<dbReference type="OrthoDB" id="5243686at2759"/>
<proteinExistence type="predicted"/>
<evidence type="ECO:0000313" key="3">
    <source>
        <dbReference type="Proteomes" id="UP000431533"/>
    </source>
</evidence>
<gene>
    <name evidence="2" type="ORF">LHYA1_G002458</name>
</gene>
<organism evidence="2 3">
    <name type="scientific">Lachnellula hyalina</name>
    <dbReference type="NCBI Taxonomy" id="1316788"/>
    <lineage>
        <taxon>Eukaryota</taxon>
        <taxon>Fungi</taxon>
        <taxon>Dikarya</taxon>
        <taxon>Ascomycota</taxon>
        <taxon>Pezizomycotina</taxon>
        <taxon>Leotiomycetes</taxon>
        <taxon>Helotiales</taxon>
        <taxon>Lachnaceae</taxon>
        <taxon>Lachnellula</taxon>
    </lineage>
</organism>
<dbReference type="AlphaFoldDB" id="A0A8H8R655"/>
<name>A0A8H8R655_9HELO</name>
<dbReference type="EMBL" id="QGMH01000022">
    <property type="protein sequence ID" value="TVY29063.1"/>
    <property type="molecule type" value="Genomic_DNA"/>
</dbReference>
<feature type="compositionally biased region" description="Basic residues" evidence="1">
    <location>
        <begin position="1"/>
        <end position="18"/>
    </location>
</feature>
<sequence length="278" mass="31320">MSASSRKRSSRRPSHPKSQKSSTSQPEPTWPIMSFLFTVNTLTLNEEPTNGGVAPRVDDYGRWLPPLYRAGFGQQIPGTVYRWENGDISQAIGYVCGQGALWSPRGVAGLYRANTLFYCNPFEQFLATEGDASDRDMANSPVPYHRWYTLHFRHQSTLSRLDLGGPERYLAGTVPHSINQLGLNSWYNPEPLAHPSSGLAGNLALLIALVAFSCRSERLDTVLRTSWRHYEWRGHNHSNGRREQRGVVVNIYYDPENPTNSTEQTLSDLEWTGGPLLR</sequence>
<protein>
    <submittedName>
        <fullName evidence="2">Uncharacterized protein</fullName>
    </submittedName>
</protein>
<accession>A0A8H8R655</accession>
<dbReference type="Proteomes" id="UP000431533">
    <property type="component" value="Unassembled WGS sequence"/>
</dbReference>
<reference evidence="2 3" key="1">
    <citation type="submission" date="2018-05" db="EMBL/GenBank/DDBJ databases">
        <title>Genome sequencing and assembly of the regulated plant pathogen Lachnellula willkommii and related sister species for the development of diagnostic species identification markers.</title>
        <authorList>
            <person name="Giroux E."/>
            <person name="Bilodeau G."/>
        </authorList>
    </citation>
    <scope>NUCLEOTIDE SEQUENCE [LARGE SCALE GENOMIC DNA]</scope>
    <source>
        <strain evidence="2 3">CBS 185.66</strain>
    </source>
</reference>
<feature type="compositionally biased region" description="Polar residues" evidence="1">
    <location>
        <begin position="257"/>
        <end position="267"/>
    </location>
</feature>
<evidence type="ECO:0000256" key="1">
    <source>
        <dbReference type="SAM" id="MobiDB-lite"/>
    </source>
</evidence>
<comment type="caution">
    <text evidence="2">The sequence shown here is derived from an EMBL/GenBank/DDBJ whole genome shotgun (WGS) entry which is preliminary data.</text>
</comment>